<protein>
    <submittedName>
        <fullName evidence="3">Uncharacterized protein</fullName>
    </submittedName>
</protein>
<keyword evidence="2" id="KW-1133">Transmembrane helix</keyword>
<evidence type="ECO:0000313" key="3">
    <source>
        <dbReference type="EMBL" id="KAF2088766.1"/>
    </source>
</evidence>
<feature type="region of interest" description="Disordered" evidence="1">
    <location>
        <begin position="84"/>
        <end position="108"/>
    </location>
</feature>
<dbReference type="OrthoDB" id="4120617at2759"/>
<keyword evidence="2" id="KW-0472">Membrane</keyword>
<evidence type="ECO:0000256" key="1">
    <source>
        <dbReference type="SAM" id="MobiDB-lite"/>
    </source>
</evidence>
<feature type="region of interest" description="Disordered" evidence="1">
    <location>
        <begin position="154"/>
        <end position="188"/>
    </location>
</feature>
<reference evidence="3" key="1">
    <citation type="journal article" date="2020" name="Stud. Mycol.">
        <title>101 Dothideomycetes genomes: a test case for predicting lifestyles and emergence of pathogens.</title>
        <authorList>
            <person name="Haridas S."/>
            <person name="Albert R."/>
            <person name="Binder M."/>
            <person name="Bloem J."/>
            <person name="Labutti K."/>
            <person name="Salamov A."/>
            <person name="Andreopoulos B."/>
            <person name="Baker S."/>
            <person name="Barry K."/>
            <person name="Bills G."/>
            <person name="Bluhm B."/>
            <person name="Cannon C."/>
            <person name="Castanera R."/>
            <person name="Culley D."/>
            <person name="Daum C."/>
            <person name="Ezra D."/>
            <person name="Gonzalez J."/>
            <person name="Henrissat B."/>
            <person name="Kuo A."/>
            <person name="Liang C."/>
            <person name="Lipzen A."/>
            <person name="Lutzoni F."/>
            <person name="Magnuson J."/>
            <person name="Mondo S."/>
            <person name="Nolan M."/>
            <person name="Ohm R."/>
            <person name="Pangilinan J."/>
            <person name="Park H.-J."/>
            <person name="Ramirez L."/>
            <person name="Alfaro M."/>
            <person name="Sun H."/>
            <person name="Tritt A."/>
            <person name="Yoshinaga Y."/>
            <person name="Zwiers L.-H."/>
            <person name="Turgeon B."/>
            <person name="Goodwin S."/>
            <person name="Spatafora J."/>
            <person name="Crous P."/>
            <person name="Grigoriev I."/>
        </authorList>
    </citation>
    <scope>NUCLEOTIDE SEQUENCE</scope>
    <source>
        <strain evidence="3">CBS 121410</strain>
    </source>
</reference>
<name>A0A6A5YB98_9PEZI</name>
<organism evidence="3 4">
    <name type="scientific">Saccharata proteae CBS 121410</name>
    <dbReference type="NCBI Taxonomy" id="1314787"/>
    <lineage>
        <taxon>Eukaryota</taxon>
        <taxon>Fungi</taxon>
        <taxon>Dikarya</taxon>
        <taxon>Ascomycota</taxon>
        <taxon>Pezizomycotina</taxon>
        <taxon>Dothideomycetes</taxon>
        <taxon>Dothideomycetes incertae sedis</taxon>
        <taxon>Botryosphaeriales</taxon>
        <taxon>Saccharataceae</taxon>
        <taxon>Saccharata</taxon>
    </lineage>
</organism>
<evidence type="ECO:0000313" key="4">
    <source>
        <dbReference type="Proteomes" id="UP000799776"/>
    </source>
</evidence>
<keyword evidence="2" id="KW-0812">Transmembrane</keyword>
<dbReference type="AlphaFoldDB" id="A0A6A5YB98"/>
<dbReference type="EMBL" id="ML978715">
    <property type="protein sequence ID" value="KAF2088766.1"/>
    <property type="molecule type" value="Genomic_DNA"/>
</dbReference>
<accession>A0A6A5YB98</accession>
<dbReference type="Proteomes" id="UP000799776">
    <property type="component" value="Unassembled WGS sequence"/>
</dbReference>
<gene>
    <name evidence="3" type="ORF">K490DRAFT_37959</name>
</gene>
<sequence>MANTTTTTTTNHRNLAIILGAALGSLTLVLLLGTLCYLRRRQSRGSLLTRRCVTPLSDAEFESWRRPSKQIQWREKLSSPSASISAAFPASPPPALTRFPSTSSRHRPSSMVMLEKDLGVPVYEYRPRPIRTPDGFRKADRAWDVGGHRRCKSSMSTIQSVVDRPPTPYSPTGSISTRPHERVSSMSPKLGHVHYPSVSEASDFDFGFRGDGAYGKI</sequence>
<evidence type="ECO:0000256" key="2">
    <source>
        <dbReference type="SAM" id="Phobius"/>
    </source>
</evidence>
<keyword evidence="4" id="KW-1185">Reference proteome</keyword>
<proteinExistence type="predicted"/>
<feature type="transmembrane region" description="Helical" evidence="2">
    <location>
        <begin position="15"/>
        <end position="38"/>
    </location>
</feature>